<protein>
    <submittedName>
        <fullName evidence="6">Transcriptional regulator, LysR family</fullName>
    </submittedName>
</protein>
<evidence type="ECO:0000256" key="3">
    <source>
        <dbReference type="ARBA" id="ARBA00023125"/>
    </source>
</evidence>
<evidence type="ECO:0000259" key="5">
    <source>
        <dbReference type="PROSITE" id="PS50931"/>
    </source>
</evidence>
<dbReference type="Proteomes" id="UP000070394">
    <property type="component" value="Unassembled WGS sequence"/>
</dbReference>
<dbReference type="Gene3D" id="3.40.190.290">
    <property type="match status" value="1"/>
</dbReference>
<dbReference type="SUPFAM" id="SSF46785">
    <property type="entry name" value="Winged helix' DNA-binding domain"/>
    <property type="match status" value="1"/>
</dbReference>
<dbReference type="PRINTS" id="PR00039">
    <property type="entry name" value="HTHLYSR"/>
</dbReference>
<dbReference type="SUPFAM" id="SSF53850">
    <property type="entry name" value="Periplasmic binding protein-like II"/>
    <property type="match status" value="1"/>
</dbReference>
<name>A0A133ZX73_9FIRM</name>
<dbReference type="OrthoDB" id="9778774at2"/>
<dbReference type="InterPro" id="IPR000847">
    <property type="entry name" value="LysR_HTH_N"/>
</dbReference>
<dbReference type="Gene3D" id="1.10.10.10">
    <property type="entry name" value="Winged helix-like DNA-binding domain superfamily/Winged helix DNA-binding domain"/>
    <property type="match status" value="1"/>
</dbReference>
<evidence type="ECO:0000256" key="1">
    <source>
        <dbReference type="ARBA" id="ARBA00009437"/>
    </source>
</evidence>
<feature type="domain" description="HTH lysR-type" evidence="5">
    <location>
        <begin position="1"/>
        <end position="60"/>
    </location>
</feature>
<reference evidence="7" key="1">
    <citation type="submission" date="2016-01" db="EMBL/GenBank/DDBJ databases">
        <authorList>
            <person name="Mitreva M."/>
            <person name="Pepin K.H."/>
            <person name="Mihindukulasuriya K.A."/>
            <person name="Fulton R."/>
            <person name="Fronick C."/>
            <person name="O'Laughlin M."/>
            <person name="Miner T."/>
            <person name="Herter B."/>
            <person name="Rosa B.A."/>
            <person name="Cordes M."/>
            <person name="Tomlinson C."/>
            <person name="Wollam A."/>
            <person name="Palsikar V.B."/>
            <person name="Mardis E.R."/>
            <person name="Wilson R.K."/>
        </authorList>
    </citation>
    <scope>NUCLEOTIDE SEQUENCE [LARGE SCALE GENOMIC DNA]</scope>
    <source>
        <strain evidence="7">DNF00896</strain>
    </source>
</reference>
<dbReference type="InterPro" id="IPR036390">
    <property type="entry name" value="WH_DNA-bd_sf"/>
</dbReference>
<dbReference type="FunFam" id="1.10.10.10:FF:000001">
    <property type="entry name" value="LysR family transcriptional regulator"/>
    <property type="match status" value="1"/>
</dbReference>
<dbReference type="PANTHER" id="PTHR30126:SF64">
    <property type="entry name" value="HTH-TYPE TRANSCRIPTIONAL REGULATOR CITR"/>
    <property type="match status" value="1"/>
</dbReference>
<evidence type="ECO:0000256" key="4">
    <source>
        <dbReference type="ARBA" id="ARBA00023163"/>
    </source>
</evidence>
<dbReference type="AlphaFoldDB" id="A0A133ZX73"/>
<dbReference type="Pfam" id="PF03466">
    <property type="entry name" value="LysR_substrate"/>
    <property type="match status" value="1"/>
</dbReference>
<gene>
    <name evidence="6" type="ORF">HMPREF1866_00820</name>
</gene>
<dbReference type="STRING" id="467210.HMPREF1866_00820"/>
<keyword evidence="4" id="KW-0804">Transcription</keyword>
<dbReference type="InterPro" id="IPR005119">
    <property type="entry name" value="LysR_subst-bd"/>
</dbReference>
<comment type="caution">
    <text evidence="6">The sequence shown here is derived from an EMBL/GenBank/DDBJ whole genome shotgun (WGS) entry which is preliminary data.</text>
</comment>
<dbReference type="EMBL" id="LSDA01000020">
    <property type="protein sequence ID" value="KXB60037.1"/>
    <property type="molecule type" value="Genomic_DNA"/>
</dbReference>
<dbReference type="PANTHER" id="PTHR30126">
    <property type="entry name" value="HTH-TYPE TRANSCRIPTIONAL REGULATOR"/>
    <property type="match status" value="1"/>
</dbReference>
<evidence type="ECO:0000313" key="6">
    <source>
        <dbReference type="EMBL" id="KXB60037.1"/>
    </source>
</evidence>
<keyword evidence="7" id="KW-1185">Reference proteome</keyword>
<keyword evidence="3" id="KW-0238">DNA-binding</keyword>
<organism evidence="6 7">
    <name type="scientific">Lachnoanaerobaculum saburreum</name>
    <dbReference type="NCBI Taxonomy" id="467210"/>
    <lineage>
        <taxon>Bacteria</taxon>
        <taxon>Bacillati</taxon>
        <taxon>Bacillota</taxon>
        <taxon>Clostridia</taxon>
        <taxon>Lachnospirales</taxon>
        <taxon>Lachnospiraceae</taxon>
        <taxon>Lachnoanaerobaculum</taxon>
    </lineage>
</organism>
<dbReference type="GO" id="GO:0000976">
    <property type="term" value="F:transcription cis-regulatory region binding"/>
    <property type="evidence" value="ECO:0007669"/>
    <property type="project" value="TreeGrafter"/>
</dbReference>
<proteinExistence type="inferred from homology"/>
<comment type="similarity">
    <text evidence="1">Belongs to the LysR transcriptional regulatory family.</text>
</comment>
<accession>A0A133ZX73</accession>
<sequence length="296" mass="33618">MEQHLAQYRIFFEVAKAGSISKAAKLLYISQPAISKSILRLEENLEIALFTRTSKGVSLTPEGQIFYEYLQNAFSAIEAGETHLAKIKQFNIGKITVGTSNTLCKYILLPYLNRFMKENPHTMVSIFTQSSDETSFLLSENKIDIGLVAKPARTQSMSYISIMEIHDIFVASPAYLSSLKHIFNNNFDPLRDGNIMMLDKNNATRRFIDSCIEGSKLQLNQSIETGNMELLIEFAKTGIGIACVIKEFIQKELEEGTLIEIEMPPDLYIPKREIVFLYDEKNFNPSLIKFISMIKE</sequence>
<dbReference type="InterPro" id="IPR036388">
    <property type="entry name" value="WH-like_DNA-bd_sf"/>
</dbReference>
<evidence type="ECO:0000313" key="7">
    <source>
        <dbReference type="Proteomes" id="UP000070394"/>
    </source>
</evidence>
<dbReference type="PATRIC" id="fig|467210.3.peg.809"/>
<dbReference type="PROSITE" id="PS50931">
    <property type="entry name" value="HTH_LYSR"/>
    <property type="match status" value="1"/>
</dbReference>
<dbReference type="CDD" id="cd05466">
    <property type="entry name" value="PBP2_LTTR_substrate"/>
    <property type="match status" value="1"/>
</dbReference>
<dbReference type="RefSeq" id="WP_060930721.1">
    <property type="nucleotide sequence ID" value="NZ_KQ959781.1"/>
</dbReference>
<evidence type="ECO:0000256" key="2">
    <source>
        <dbReference type="ARBA" id="ARBA00023015"/>
    </source>
</evidence>
<dbReference type="Pfam" id="PF00126">
    <property type="entry name" value="HTH_1"/>
    <property type="match status" value="1"/>
</dbReference>
<dbReference type="GO" id="GO:0003700">
    <property type="term" value="F:DNA-binding transcription factor activity"/>
    <property type="evidence" value="ECO:0007669"/>
    <property type="project" value="InterPro"/>
</dbReference>
<keyword evidence="2" id="KW-0805">Transcription regulation</keyword>